<feature type="region of interest" description="Disordered" evidence="5">
    <location>
        <begin position="131"/>
        <end position="167"/>
    </location>
</feature>
<dbReference type="InterPro" id="IPR013078">
    <property type="entry name" value="His_Pase_superF_clade-1"/>
</dbReference>
<evidence type="ECO:0000256" key="5">
    <source>
        <dbReference type="SAM" id="MobiDB-lite"/>
    </source>
</evidence>
<reference evidence="6" key="1">
    <citation type="submission" date="2021-01" db="EMBL/GenBank/DDBJ databases">
        <authorList>
            <person name="Corre E."/>
            <person name="Pelletier E."/>
            <person name="Niang G."/>
            <person name="Scheremetjew M."/>
            <person name="Finn R."/>
            <person name="Kale V."/>
            <person name="Holt S."/>
            <person name="Cochrane G."/>
            <person name="Meng A."/>
            <person name="Brown T."/>
            <person name="Cohen L."/>
        </authorList>
    </citation>
    <scope>NUCLEOTIDE SEQUENCE</scope>
    <source>
        <strain evidence="6">Pbaha01</strain>
    </source>
</reference>
<accession>A0A7S0BAH1</accession>
<keyword evidence="2" id="KW-0378">Hydrolase</keyword>
<dbReference type="Gene3D" id="3.40.50.1240">
    <property type="entry name" value="Phosphoglycerate mutase-like"/>
    <property type="match status" value="2"/>
</dbReference>
<evidence type="ECO:0000256" key="1">
    <source>
        <dbReference type="ARBA" id="ARBA00006717"/>
    </source>
</evidence>
<dbReference type="SUPFAM" id="SSF53254">
    <property type="entry name" value="Phosphoglycerate mutase-like"/>
    <property type="match status" value="1"/>
</dbReference>
<dbReference type="InterPro" id="IPR051021">
    <property type="entry name" value="Mito_Ser/Thr_phosphatase"/>
</dbReference>
<evidence type="ECO:0000256" key="3">
    <source>
        <dbReference type="ARBA" id="ARBA00039765"/>
    </source>
</evidence>
<dbReference type="InterPro" id="IPR029033">
    <property type="entry name" value="His_PPase_superfam"/>
</dbReference>
<evidence type="ECO:0000313" key="6">
    <source>
        <dbReference type="EMBL" id="CAD8387243.1"/>
    </source>
</evidence>
<feature type="compositionally biased region" description="Low complexity" evidence="5">
    <location>
        <begin position="149"/>
        <end position="162"/>
    </location>
</feature>
<proteinExistence type="inferred from homology"/>
<dbReference type="Pfam" id="PF00300">
    <property type="entry name" value="His_Phos_1"/>
    <property type="match status" value="1"/>
</dbReference>
<dbReference type="AlphaFoldDB" id="A0A7S0BAH1"/>
<gene>
    <name evidence="6" type="ORF">PBAH0796_LOCUS30931</name>
</gene>
<comment type="similarity">
    <text evidence="1">Belongs to the phosphoglycerate mutase family. BPG-dependent PGAM subfamily.</text>
</comment>
<dbReference type="CDD" id="cd07067">
    <property type="entry name" value="HP_PGM_like"/>
    <property type="match status" value="1"/>
</dbReference>
<evidence type="ECO:0000256" key="4">
    <source>
        <dbReference type="ARBA" id="ARBA00040722"/>
    </source>
</evidence>
<dbReference type="GO" id="GO:0016787">
    <property type="term" value="F:hydrolase activity"/>
    <property type="evidence" value="ECO:0007669"/>
    <property type="project" value="UniProtKB-KW"/>
</dbReference>
<sequence>MDTPPPPSKKLRQMTDRPAAMENNADSSDGAADVQCNAGQQPEKQLHFVAKKSAGSATSTFDMCMAEAATVGDLRAHLAEREGCDPALITIVCRGAVLSQATTQLLPITTSEGSNSKTVIVYIVRKPTASTAKPAGDKAAQATSGTPTSEAAASNEASSALAPGPETASSGRRVLLLLRHGQCCHEDEHDELKALTAHGHQQAEETARYIAQLFEAERVPRQRALLHSTSRRARETAAKLPQHLPGLDVWNADLLRETDPTKNPLRAEEVFQRLFAAPMAGASDTLIVVAHNNIILYLLMRAAGVPIERAAQAWNLFLLRHTSVTRVDVAVSGAKQIVSVGAAGHIPHANVTWNNIAGADMAAWKGGGAERRKFSGRMVVLVRQVASTAKRRNVQIDAVAAHIKGLSEYMISGHSTVTCTAPAQETAAAIAQQFGTRLRLLPDSISDHPEAAFLQFFNPPVEHGRDTVVMVAEDATLLYWLLRALHMSQDEAKAMIASYCISHASVTLLNIRTDRSMKVVTVGDTGHLPLDCVEWRVAKIVAPVD</sequence>
<dbReference type="SMART" id="SM00855">
    <property type="entry name" value="PGAM"/>
    <property type="match status" value="1"/>
</dbReference>
<dbReference type="EMBL" id="HBEG01050944">
    <property type="protein sequence ID" value="CAD8387243.1"/>
    <property type="molecule type" value="Transcribed_RNA"/>
</dbReference>
<feature type="region of interest" description="Disordered" evidence="5">
    <location>
        <begin position="1"/>
        <end position="35"/>
    </location>
</feature>
<protein>
    <recommendedName>
        <fullName evidence="3">Serine/threonine-protein phosphatase PGAM5, mitochondrial</fullName>
    </recommendedName>
    <alternativeName>
        <fullName evidence="4">Serine/threonine-protein phosphatase Pgam5, mitochondrial</fullName>
    </alternativeName>
</protein>
<name>A0A7S0BAH1_9DINO</name>
<dbReference type="PANTHER" id="PTHR20935:SF0">
    <property type="entry name" value="SERINE_THREONINE-PROTEIN PHOSPHATASE PGAM5, MITOCHONDRIAL"/>
    <property type="match status" value="1"/>
</dbReference>
<organism evidence="6">
    <name type="scientific">Pyrodinium bahamense</name>
    <dbReference type="NCBI Taxonomy" id="73915"/>
    <lineage>
        <taxon>Eukaryota</taxon>
        <taxon>Sar</taxon>
        <taxon>Alveolata</taxon>
        <taxon>Dinophyceae</taxon>
        <taxon>Gonyaulacales</taxon>
        <taxon>Pyrocystaceae</taxon>
        <taxon>Pyrodinium</taxon>
    </lineage>
</organism>
<evidence type="ECO:0000256" key="2">
    <source>
        <dbReference type="ARBA" id="ARBA00022801"/>
    </source>
</evidence>
<dbReference type="PANTHER" id="PTHR20935">
    <property type="entry name" value="PHOSPHOGLYCERATE MUTASE-RELATED"/>
    <property type="match status" value="1"/>
</dbReference>